<keyword evidence="3" id="KW-1185">Reference proteome</keyword>
<accession>A0AAE1UK78</accession>
<evidence type="ECO:0000313" key="3">
    <source>
        <dbReference type="Proteomes" id="UP001292094"/>
    </source>
</evidence>
<reference evidence="2" key="1">
    <citation type="submission" date="2023-11" db="EMBL/GenBank/DDBJ databases">
        <title>Genome assemblies of two species of porcelain crab, Petrolisthes cinctipes and Petrolisthes manimaculis (Anomura: Porcellanidae).</title>
        <authorList>
            <person name="Angst P."/>
        </authorList>
    </citation>
    <scope>NUCLEOTIDE SEQUENCE</scope>
    <source>
        <strain evidence="2">PB745_02</strain>
        <tissue evidence="2">Gill</tissue>
    </source>
</reference>
<feature type="compositionally biased region" description="Low complexity" evidence="1">
    <location>
        <begin position="8"/>
        <end position="23"/>
    </location>
</feature>
<organism evidence="2 3">
    <name type="scientific">Petrolisthes manimaculis</name>
    <dbReference type="NCBI Taxonomy" id="1843537"/>
    <lineage>
        <taxon>Eukaryota</taxon>
        <taxon>Metazoa</taxon>
        <taxon>Ecdysozoa</taxon>
        <taxon>Arthropoda</taxon>
        <taxon>Crustacea</taxon>
        <taxon>Multicrustacea</taxon>
        <taxon>Malacostraca</taxon>
        <taxon>Eumalacostraca</taxon>
        <taxon>Eucarida</taxon>
        <taxon>Decapoda</taxon>
        <taxon>Pleocyemata</taxon>
        <taxon>Anomura</taxon>
        <taxon>Galatheoidea</taxon>
        <taxon>Porcellanidae</taxon>
        <taxon>Petrolisthes</taxon>
    </lineage>
</organism>
<dbReference type="AlphaFoldDB" id="A0AAE1UK78"/>
<name>A0AAE1UK78_9EUCA</name>
<evidence type="ECO:0000313" key="2">
    <source>
        <dbReference type="EMBL" id="KAK4323526.1"/>
    </source>
</evidence>
<proteinExistence type="predicted"/>
<comment type="caution">
    <text evidence="2">The sequence shown here is derived from an EMBL/GenBank/DDBJ whole genome shotgun (WGS) entry which is preliminary data.</text>
</comment>
<evidence type="ECO:0000256" key="1">
    <source>
        <dbReference type="SAM" id="MobiDB-lite"/>
    </source>
</evidence>
<sequence>MEHWNKASSTSVSSTSSASSTQQPQPPPTQPPTITNHFLQSGPRGIGRLREAGTTNTTTARGSAKSRIACPTLVTSPDFAFS</sequence>
<protein>
    <submittedName>
        <fullName evidence="2">Uncharacterized protein</fullName>
    </submittedName>
</protein>
<dbReference type="Proteomes" id="UP001292094">
    <property type="component" value="Unassembled WGS sequence"/>
</dbReference>
<gene>
    <name evidence="2" type="ORF">Pmani_005760</name>
</gene>
<feature type="region of interest" description="Disordered" evidence="1">
    <location>
        <begin position="1"/>
        <end position="65"/>
    </location>
</feature>
<dbReference type="EMBL" id="JAWZYT010000434">
    <property type="protein sequence ID" value="KAK4323526.1"/>
    <property type="molecule type" value="Genomic_DNA"/>
</dbReference>